<dbReference type="InterPro" id="IPR029058">
    <property type="entry name" value="AB_hydrolase_fold"/>
</dbReference>
<gene>
    <name evidence="6" type="ORF">CBER1_11665</name>
</gene>
<sequence>MVLTQSFRRFYAKFDRFRDVDRDRAHANESSSTSDERTILRGTVQSRLLEVRVDPKSLYSKQRSGEVDIVTIHGLHVSPLLLREEHARDNHWLSELLPDEKRLYTYQYPSEVFFRPALSGLSDEAENILEELAHLAICIAQNKNPSLLQRLRGIVFLGTPHNGSEVADLAAVFGNIVTVCYDGAIRTERLKNLRCNARSLSEVNQNFREIVGTLETVSFYEARPTAPLNKIIIDKSAATLRGTHSRLVELSVDHIQLCQTAGRDPGHYEKVFEALNDLTSRRVTEADDETETAGKSRRSLPNLHFDNRSNTTANQGYTHINGGQNVYNVMCAVSESYSGVRGSPSSVGCHSSNEVICSYFFDGTMESSANACALLCSLIYQMVTQRPKLLKIVRKRLVERPQLPTEKESLFNLFQRLAEHRRMSSLVLVIDAIDESTRRDQQWIVDRFLKLLVSPDSLPIRLMVTGRPTSPAVKAIKALKTSSAIKSSQGCTANFFHFALEEGGIRLQRDVQIFVERRVDSLVRSGICREKLKPDLIATLLEKSEGTYLWVSLACCLLQNQNFVGKEGIHRLLSSPPQDVIDLYGLLVESIPPAERELAIRTLRLLMVSTRHLVSHELILMLAIRPNHSCVSEVYGDAEICDAEALESLLNGLVKVADGTFALVHQTLKEYFAEARSSNGVSTADIKLDPCRDHNDTAKRCMYYLLLHDFQQNVLEDLLRRRSEDTVASESADDTAEADDLLSRMFREPHDIVREVAGLIATRYPLFDYAARNWAFHLSQSYSQEAEQTNHLAMRLYDDTTPRIWLKYLVAVDEDLRDLPVDSSPLVLACFFGHDRCVQELLIEDKAFDGSTALYWAARNGHALCLKELLSAKSSLTFPPAPRGLAPLAVAAAQGHTACVRILLAYGYNVNETTERGQSALSLAAKGAHCDTISALLNAQDLDVNAKDQLGATALFWASAALSPKAVSQILDVPQTDLSILDKYQRSALSWACEYGATDVVKALLPRLPRDQRNMKDLSGQTPLIYAIKSGELNTVKAMMEGIHSSNIVDQDYEGRNSISWAAQSANPQILDYLLKKDKSAANMEDKYGWTPLAWTLDPPERKANAETLLGYIAGDLDDVSALAMFKLALEWQAFAIAQLLISTEIFNVNTKSTDGRNAMSYASEAGHASLTSQLLGKHGSTCKALEDESTTSQLPATTDERAIRGGRLPRSM</sequence>
<evidence type="ECO:0000313" key="7">
    <source>
        <dbReference type="Proteomes" id="UP000237631"/>
    </source>
</evidence>
<dbReference type="SUPFAM" id="SSF53474">
    <property type="entry name" value="alpha/beta-Hydrolases"/>
    <property type="match status" value="1"/>
</dbReference>
<dbReference type="AlphaFoldDB" id="A0A2S6BZM8"/>
<keyword evidence="2 3" id="KW-0040">ANK repeat</keyword>
<dbReference type="InterPro" id="IPR056884">
    <property type="entry name" value="NPHP3-like_N"/>
</dbReference>
<accession>A0A2S6BZM8</accession>
<reference evidence="7" key="1">
    <citation type="journal article" date="2017" name="bioRxiv">
        <title>Conservation of a gene cluster reveals novel cercosporin biosynthetic mechanisms and extends production to the genus Colletotrichum.</title>
        <authorList>
            <person name="de Jonge R."/>
            <person name="Ebert M.K."/>
            <person name="Huitt-Roehl C.R."/>
            <person name="Pal P."/>
            <person name="Suttle J.C."/>
            <person name="Spanner R.E."/>
            <person name="Neubauer J.D."/>
            <person name="Jurick W.M.II."/>
            <person name="Stott K.A."/>
            <person name="Secor G.A."/>
            <person name="Thomma B.P.H.J."/>
            <person name="Van de Peer Y."/>
            <person name="Townsend C.A."/>
            <person name="Bolton M.D."/>
        </authorList>
    </citation>
    <scope>NUCLEOTIDE SEQUENCE [LARGE SCALE GENOMIC DNA]</scope>
    <source>
        <strain evidence="7">CBS538.71</strain>
    </source>
</reference>
<evidence type="ECO:0000259" key="5">
    <source>
        <dbReference type="Pfam" id="PF24883"/>
    </source>
</evidence>
<dbReference type="SUPFAM" id="SSF48403">
    <property type="entry name" value="Ankyrin repeat"/>
    <property type="match status" value="2"/>
</dbReference>
<dbReference type="EMBL" id="PNEN01001637">
    <property type="protein sequence ID" value="PPJ52932.1"/>
    <property type="molecule type" value="Genomic_DNA"/>
</dbReference>
<evidence type="ECO:0000256" key="3">
    <source>
        <dbReference type="PROSITE-ProRule" id="PRU00023"/>
    </source>
</evidence>
<dbReference type="Pfam" id="PF12796">
    <property type="entry name" value="Ank_2"/>
    <property type="match status" value="3"/>
</dbReference>
<keyword evidence="7" id="KW-1185">Reference proteome</keyword>
<dbReference type="PANTHER" id="PTHR24198">
    <property type="entry name" value="ANKYRIN REPEAT AND PROTEIN KINASE DOMAIN-CONTAINING PROTEIN"/>
    <property type="match status" value="1"/>
</dbReference>
<dbReference type="PANTHER" id="PTHR24198:SF165">
    <property type="entry name" value="ANKYRIN REPEAT-CONTAINING PROTEIN-RELATED"/>
    <property type="match status" value="1"/>
</dbReference>
<dbReference type="Proteomes" id="UP000237631">
    <property type="component" value="Unassembled WGS sequence"/>
</dbReference>
<organism evidence="6 7">
    <name type="scientific">Cercospora berteroae</name>
    <dbReference type="NCBI Taxonomy" id="357750"/>
    <lineage>
        <taxon>Eukaryota</taxon>
        <taxon>Fungi</taxon>
        <taxon>Dikarya</taxon>
        <taxon>Ascomycota</taxon>
        <taxon>Pezizomycotina</taxon>
        <taxon>Dothideomycetes</taxon>
        <taxon>Dothideomycetidae</taxon>
        <taxon>Mycosphaerellales</taxon>
        <taxon>Mycosphaerellaceae</taxon>
        <taxon>Cercospora</taxon>
    </lineage>
</organism>
<comment type="caution">
    <text evidence="6">The sequence shown here is derived from an EMBL/GenBank/DDBJ whole genome shotgun (WGS) entry which is preliminary data.</text>
</comment>
<evidence type="ECO:0000256" key="1">
    <source>
        <dbReference type="ARBA" id="ARBA00022737"/>
    </source>
</evidence>
<dbReference type="PROSITE" id="PS50297">
    <property type="entry name" value="ANK_REP_REGION"/>
    <property type="match status" value="1"/>
</dbReference>
<keyword evidence="1" id="KW-0677">Repeat</keyword>
<evidence type="ECO:0000256" key="4">
    <source>
        <dbReference type="SAM" id="MobiDB-lite"/>
    </source>
</evidence>
<dbReference type="Gene3D" id="1.25.40.20">
    <property type="entry name" value="Ankyrin repeat-containing domain"/>
    <property type="match status" value="2"/>
</dbReference>
<feature type="domain" description="Nephrocystin 3-like N-terminal" evidence="5">
    <location>
        <begin position="351"/>
        <end position="467"/>
    </location>
</feature>
<name>A0A2S6BZM8_9PEZI</name>
<protein>
    <recommendedName>
        <fullName evidence="5">Nephrocystin 3-like N-terminal domain-containing protein</fullName>
    </recommendedName>
</protein>
<dbReference type="Pfam" id="PF24883">
    <property type="entry name" value="NPHP3_N"/>
    <property type="match status" value="1"/>
</dbReference>
<dbReference type="InterPro" id="IPR036770">
    <property type="entry name" value="Ankyrin_rpt-contain_sf"/>
</dbReference>
<evidence type="ECO:0000256" key="2">
    <source>
        <dbReference type="ARBA" id="ARBA00023043"/>
    </source>
</evidence>
<feature type="region of interest" description="Disordered" evidence="4">
    <location>
        <begin position="1182"/>
        <end position="1213"/>
    </location>
</feature>
<proteinExistence type="predicted"/>
<dbReference type="SMART" id="SM00248">
    <property type="entry name" value="ANK"/>
    <property type="match status" value="8"/>
</dbReference>
<dbReference type="OrthoDB" id="3640557at2759"/>
<feature type="region of interest" description="Disordered" evidence="4">
    <location>
        <begin position="283"/>
        <end position="308"/>
    </location>
</feature>
<feature type="repeat" description="ANK" evidence="3">
    <location>
        <begin position="883"/>
        <end position="915"/>
    </location>
</feature>
<dbReference type="STRING" id="357750.A0A2S6BZM8"/>
<dbReference type="PROSITE" id="PS50088">
    <property type="entry name" value="ANK_REPEAT"/>
    <property type="match status" value="2"/>
</dbReference>
<evidence type="ECO:0000313" key="6">
    <source>
        <dbReference type="EMBL" id="PPJ52932.1"/>
    </source>
</evidence>
<feature type="repeat" description="ANK" evidence="3">
    <location>
        <begin position="1019"/>
        <end position="1051"/>
    </location>
</feature>
<dbReference type="InterPro" id="IPR002110">
    <property type="entry name" value="Ankyrin_rpt"/>
</dbReference>